<keyword evidence="8" id="KW-0675">Receptor</keyword>
<evidence type="ECO:0000256" key="10">
    <source>
        <dbReference type="ARBA" id="ARBA00023224"/>
    </source>
</evidence>
<feature type="transmembrane region" description="Helical" evidence="12">
    <location>
        <begin position="826"/>
        <end position="846"/>
    </location>
</feature>
<feature type="compositionally biased region" description="Polar residues" evidence="11">
    <location>
        <begin position="935"/>
        <end position="944"/>
    </location>
</feature>
<keyword evidence="6" id="KW-0297">G-protein coupled receptor</keyword>
<dbReference type="Gene3D" id="3.40.50.2300">
    <property type="match status" value="2"/>
</dbReference>
<comment type="subcellular location">
    <subcellularLocation>
        <location evidence="1">Cell membrane</location>
        <topology evidence="1">Multi-pass membrane protein</topology>
    </subcellularLocation>
</comment>
<dbReference type="InterPro" id="IPR050726">
    <property type="entry name" value="mGluR"/>
</dbReference>
<feature type="domain" description="G-protein coupled receptors family 3 profile" evidence="13">
    <location>
        <begin position="692"/>
        <end position="930"/>
    </location>
</feature>
<dbReference type="WBParaSite" id="maker-uti_cns_0002018-snap-gene-0.25-mRNA-1">
    <property type="protein sequence ID" value="maker-uti_cns_0002018-snap-gene-0.25-mRNA-1"/>
    <property type="gene ID" value="maker-uti_cns_0002018-snap-gene-0.25"/>
</dbReference>
<dbReference type="InterPro" id="IPR000162">
    <property type="entry name" value="GPCR_3_mtglu_rcpt"/>
</dbReference>
<dbReference type="Pfam" id="PF00003">
    <property type="entry name" value="7tm_3"/>
    <property type="match status" value="1"/>
</dbReference>
<evidence type="ECO:0000313" key="14">
    <source>
        <dbReference type="Proteomes" id="UP000095280"/>
    </source>
</evidence>
<evidence type="ECO:0000256" key="1">
    <source>
        <dbReference type="ARBA" id="ARBA00004651"/>
    </source>
</evidence>
<feature type="region of interest" description="Disordered" evidence="11">
    <location>
        <begin position="935"/>
        <end position="982"/>
    </location>
</feature>
<dbReference type="InterPro" id="IPR001828">
    <property type="entry name" value="ANF_lig-bd_rcpt"/>
</dbReference>
<evidence type="ECO:0000256" key="11">
    <source>
        <dbReference type="SAM" id="MobiDB-lite"/>
    </source>
</evidence>
<organism evidence="14 15">
    <name type="scientific">Macrostomum lignano</name>
    <dbReference type="NCBI Taxonomy" id="282301"/>
    <lineage>
        <taxon>Eukaryota</taxon>
        <taxon>Metazoa</taxon>
        <taxon>Spiralia</taxon>
        <taxon>Lophotrochozoa</taxon>
        <taxon>Platyhelminthes</taxon>
        <taxon>Rhabditophora</taxon>
        <taxon>Macrostomorpha</taxon>
        <taxon>Macrostomida</taxon>
        <taxon>Macrostomidae</taxon>
        <taxon>Macrostomum</taxon>
    </lineage>
</organism>
<dbReference type="InterPro" id="IPR017978">
    <property type="entry name" value="GPCR_3_C"/>
</dbReference>
<dbReference type="GO" id="GO:0005886">
    <property type="term" value="C:plasma membrane"/>
    <property type="evidence" value="ECO:0007669"/>
    <property type="project" value="UniProtKB-SubCell"/>
</dbReference>
<keyword evidence="14" id="KW-1185">Reference proteome</keyword>
<evidence type="ECO:0000256" key="4">
    <source>
        <dbReference type="ARBA" id="ARBA00022692"/>
    </source>
</evidence>
<dbReference type="PANTHER" id="PTHR24060">
    <property type="entry name" value="METABOTROPIC GLUTAMATE RECEPTOR"/>
    <property type="match status" value="1"/>
</dbReference>
<evidence type="ECO:0000313" key="15">
    <source>
        <dbReference type="WBParaSite" id="maker-uti_cns_0002018-snap-gene-0.25-mRNA-1"/>
    </source>
</evidence>
<evidence type="ECO:0000256" key="12">
    <source>
        <dbReference type="SAM" id="Phobius"/>
    </source>
</evidence>
<evidence type="ECO:0000259" key="13">
    <source>
        <dbReference type="PROSITE" id="PS50259"/>
    </source>
</evidence>
<evidence type="ECO:0000256" key="6">
    <source>
        <dbReference type="ARBA" id="ARBA00023040"/>
    </source>
</evidence>
<feature type="transmembrane region" description="Helical" evidence="12">
    <location>
        <begin position="734"/>
        <end position="751"/>
    </location>
</feature>
<dbReference type="GO" id="GO:0004930">
    <property type="term" value="F:G protein-coupled receptor activity"/>
    <property type="evidence" value="ECO:0007669"/>
    <property type="project" value="UniProtKB-KW"/>
</dbReference>
<dbReference type="PRINTS" id="PR00248">
    <property type="entry name" value="GPCRMGR"/>
</dbReference>
<evidence type="ECO:0000256" key="2">
    <source>
        <dbReference type="ARBA" id="ARBA00007242"/>
    </source>
</evidence>
<dbReference type="PROSITE" id="PS50259">
    <property type="entry name" value="G_PROTEIN_RECEP_F3_4"/>
    <property type="match status" value="1"/>
</dbReference>
<evidence type="ECO:0000256" key="9">
    <source>
        <dbReference type="ARBA" id="ARBA00023180"/>
    </source>
</evidence>
<evidence type="ECO:0000256" key="8">
    <source>
        <dbReference type="ARBA" id="ARBA00023170"/>
    </source>
</evidence>
<dbReference type="InterPro" id="IPR017979">
    <property type="entry name" value="GPCR_3_CS"/>
</dbReference>
<dbReference type="FunFam" id="3.40.50.2300:FF:000145">
    <property type="entry name" value="Glutamate receptor, metabotropic"/>
    <property type="match status" value="1"/>
</dbReference>
<evidence type="ECO:0000256" key="5">
    <source>
        <dbReference type="ARBA" id="ARBA00022989"/>
    </source>
</evidence>
<feature type="transmembrane region" description="Helical" evidence="12">
    <location>
        <begin position="641"/>
        <end position="667"/>
    </location>
</feature>
<feature type="transmembrane region" description="Helical" evidence="12">
    <location>
        <begin position="858"/>
        <end position="881"/>
    </location>
</feature>
<dbReference type="AlphaFoldDB" id="A0A1I8GIZ5"/>
<keyword evidence="9" id="KW-0325">Glycoprotein</keyword>
<comment type="similarity">
    <text evidence="2">Belongs to the G-protein coupled receptor 3 family.</text>
</comment>
<sequence length="1045" mass="114852">MTESKGGVERVAIDGDVTLGGLFPVTRIDCSTIDIQRGIQRVEAMIFSLAEANKDSKLLRYGRHKIRLGGLLLDTCSREATALEQALEFVKSSLSSEYDIGLTCSAQGGTLASGSKEIGQNRILGVVGGAYSQVSIQVANLLRMFALPQISYASTSSALSDKTRFGLFARTVPPDTEQARALADIVAHFNWTFVSTVFSKGDYGEGGIQSFEAEAEKRGVCTAERLLVGSEPSARELDGIVQRLLDQPRARVVVLFTRQDHTELFLDAVSRANVSAGRFVWLSADGWGKSYRPVANNSRAADGAVTLEVAASELPGFNQYFASLRPNQPRQIHSADGTKSNMYSNRFFDRFWEQNFNCVLSRTHQSLVSPKRQQKSCGENLRIDIKQFKQESKVQFVYDAVLTFVHGLDKVMKRVCSPQDPSADTKTSGAFDRCVRNITEFSGKQLYEILIGPENVFVNPAGRRVEFTPEGDGMGAYTVYNYRATDSAVSGHPVYAAVGEWRKDSSGTGKISWFDEASKIRWPTGASNSVPKSRCSEDCRPGQRRLYSAEVFNKALLDVARALGSREEKGFQRDSKIVSSTGGNHRSRGCCWSCTDCLPHQWLVAGGDACEDCPTGQGPDASAGRTRCLPLRITHIRWTSWYAIVPCSLSSAGICATLFVVVTFMNGTAGGIRREMMQEVVAATTPTAPAARFNETPVVKASGLEQSYALLIGCLLCYLTSFLLLAKPSPAVCALQRCGVGLGFAVIYAALHTKTNRIARIFEAARRTARRPSFISPRSQLLITAGLISVQLASTLLWLVVDPPATRVLQPHRLAAVLVCRVERQAFIASLLYNACLIIVCTYFAVRTRRIPENFNESKFIGFTMYTTCVIWLAFVPLYFGTESSVEVCTLCISISLSATVALTCLFAPKLYIIFWQPEKNVRKLTVHSNHYRRNASSSGSFAMQNPIADASSNQHRQQRRLSQDSEVVQNRIGSPQQKQQQIMKRRLRLLKPPLSLPVSHDVVNGLALENAGTPGEDVCIDDKPEDSVEEVRQPDTVTAKPVPL</sequence>
<keyword evidence="7 12" id="KW-0472">Membrane</keyword>
<feature type="transmembrane region" description="Helical" evidence="12">
    <location>
        <begin position="893"/>
        <end position="915"/>
    </location>
</feature>
<accession>A0A1I8GIZ5</accession>
<dbReference type="Pfam" id="PF01094">
    <property type="entry name" value="ANF_receptor"/>
    <property type="match status" value="1"/>
</dbReference>
<feature type="region of interest" description="Disordered" evidence="11">
    <location>
        <begin position="1011"/>
        <end position="1045"/>
    </location>
</feature>
<dbReference type="Proteomes" id="UP000095280">
    <property type="component" value="Unplaced"/>
</dbReference>
<keyword evidence="4 12" id="KW-0812">Transmembrane</keyword>
<dbReference type="InterPro" id="IPR038550">
    <property type="entry name" value="GPCR_3_9-Cys_sf"/>
</dbReference>
<dbReference type="SUPFAM" id="SSF53822">
    <property type="entry name" value="Periplasmic binding protein-like I"/>
    <property type="match status" value="1"/>
</dbReference>
<feature type="transmembrane region" description="Helical" evidence="12">
    <location>
        <begin position="781"/>
        <end position="801"/>
    </location>
</feature>
<feature type="transmembrane region" description="Helical" evidence="12">
    <location>
        <begin position="708"/>
        <end position="728"/>
    </location>
</feature>
<keyword evidence="3" id="KW-1003">Cell membrane</keyword>
<dbReference type="PROSITE" id="PS00981">
    <property type="entry name" value="G_PROTEIN_RECEP_F3_3"/>
    <property type="match status" value="1"/>
</dbReference>
<dbReference type="PRINTS" id="PR00593">
    <property type="entry name" value="MTABOTROPICR"/>
</dbReference>
<feature type="compositionally biased region" description="Polar residues" evidence="11">
    <location>
        <begin position="965"/>
        <end position="982"/>
    </location>
</feature>
<reference evidence="15" key="1">
    <citation type="submission" date="2016-11" db="UniProtKB">
        <authorList>
            <consortium name="WormBaseParasite"/>
        </authorList>
    </citation>
    <scope>IDENTIFICATION</scope>
</reference>
<feature type="compositionally biased region" description="Basic and acidic residues" evidence="11">
    <location>
        <begin position="1021"/>
        <end position="1034"/>
    </location>
</feature>
<name>A0A1I8GIZ5_9PLAT</name>
<dbReference type="InterPro" id="IPR028082">
    <property type="entry name" value="Peripla_BP_I"/>
</dbReference>
<dbReference type="InterPro" id="IPR000337">
    <property type="entry name" value="GPCR_3"/>
</dbReference>
<keyword evidence="10" id="KW-0807">Transducer</keyword>
<proteinExistence type="inferred from homology"/>
<keyword evidence="5 12" id="KW-1133">Transmembrane helix</keyword>
<dbReference type="Gene3D" id="2.10.50.30">
    <property type="entry name" value="GPCR, family 3, nine cysteines domain"/>
    <property type="match status" value="1"/>
</dbReference>
<evidence type="ECO:0000256" key="7">
    <source>
        <dbReference type="ARBA" id="ARBA00023136"/>
    </source>
</evidence>
<evidence type="ECO:0000256" key="3">
    <source>
        <dbReference type="ARBA" id="ARBA00022475"/>
    </source>
</evidence>
<protein>
    <submittedName>
        <fullName evidence="15">G_PROTEIN_RECEP_F3_4 domain-containing protein</fullName>
    </submittedName>
</protein>